<dbReference type="Gene3D" id="3.10.129.10">
    <property type="entry name" value="Hotdog Thioesterase"/>
    <property type="match status" value="1"/>
</dbReference>
<dbReference type="EMBL" id="JXYS01000070">
    <property type="protein sequence ID" value="KJF16942.1"/>
    <property type="molecule type" value="Genomic_DNA"/>
</dbReference>
<dbReference type="STRING" id="1280514.AXFE_22250"/>
<dbReference type="InterPro" id="IPR029069">
    <property type="entry name" value="HotDog_dom_sf"/>
</dbReference>
<evidence type="ECO:0008006" key="3">
    <source>
        <dbReference type="Google" id="ProtNLM"/>
    </source>
</evidence>
<dbReference type="PATRIC" id="fig|1280514.3.peg.2924"/>
<dbReference type="InterPro" id="IPR052741">
    <property type="entry name" value="Mitochondrial_HTD2"/>
</dbReference>
<dbReference type="PANTHER" id="PTHR28152">
    <property type="entry name" value="HYDROXYACYL-THIOESTER DEHYDRATASE TYPE 2, MITOCHONDRIAL"/>
    <property type="match status" value="1"/>
</dbReference>
<name>A0A0D8HGQ3_9ACTN</name>
<dbReference type="OrthoDB" id="7183822at2"/>
<comment type="caution">
    <text evidence="1">The sequence shown here is derived from an EMBL/GenBank/DDBJ whole genome shotgun (WGS) entry which is preliminary data.</text>
</comment>
<dbReference type="GO" id="GO:0019171">
    <property type="term" value="F:(3R)-hydroxyacyl-[acyl-carrier-protein] dehydratase activity"/>
    <property type="evidence" value="ECO:0007669"/>
    <property type="project" value="TreeGrafter"/>
</dbReference>
<dbReference type="Proteomes" id="UP000032360">
    <property type="component" value="Unassembled WGS sequence"/>
</dbReference>
<keyword evidence="2" id="KW-1185">Reference proteome</keyword>
<protein>
    <recommendedName>
        <fullName evidence="3">N-terminal of MaoC-like dehydratase domain-containing protein</fullName>
    </recommendedName>
</protein>
<evidence type="ECO:0000313" key="2">
    <source>
        <dbReference type="Proteomes" id="UP000032360"/>
    </source>
</evidence>
<reference evidence="1 2" key="1">
    <citation type="submission" date="2015-01" db="EMBL/GenBank/DDBJ databases">
        <title>Draft genome of the acidophilic iron oxidizer Acidithrix ferrooxidans strain Py-F3.</title>
        <authorList>
            <person name="Poehlein A."/>
            <person name="Eisen S."/>
            <person name="Schloemann M."/>
            <person name="Johnson B.D."/>
            <person name="Daniel R."/>
            <person name="Muehling M."/>
        </authorList>
    </citation>
    <scope>NUCLEOTIDE SEQUENCE [LARGE SCALE GENOMIC DNA]</scope>
    <source>
        <strain evidence="1 2">Py-F3</strain>
    </source>
</reference>
<dbReference type="RefSeq" id="WP_052605849.1">
    <property type="nucleotide sequence ID" value="NZ_JXYS01000070.1"/>
</dbReference>
<dbReference type="AlphaFoldDB" id="A0A0D8HGQ3"/>
<evidence type="ECO:0000313" key="1">
    <source>
        <dbReference type="EMBL" id="KJF16942.1"/>
    </source>
</evidence>
<sequence length="298" mass="34102">MTISFEISQSYPTRDQSDLEILDPSRVRALHRLFDRSDDDFDLDGGLCILDHWVYFWNDFPTSLIGDDGHEVVGDFLREYNFANPRRMYAGGEIRSLEKLEFNTQTRMVSKIEEVVNKNGRSGAMVFVTIRHEIFQSERLCRTESQRLVYLEGPSNATYPEIVNIGAHYLPRALIDYGEVSEQGDLRAHMIASASALFRFSALTYNSHRIHLDRQYCQEVDHYPGLVVHGPLLAMAALEVISRMDPSRQLRSFDFRAHAPVFEGESVELCAKNVNDDNVEVHLFKGDLGVMVVNGQYF</sequence>
<gene>
    <name evidence="1" type="ORF">AXFE_22250</name>
</gene>
<proteinExistence type="predicted"/>
<dbReference type="SUPFAM" id="SSF54637">
    <property type="entry name" value="Thioesterase/thiol ester dehydrase-isomerase"/>
    <property type="match status" value="1"/>
</dbReference>
<dbReference type="PANTHER" id="PTHR28152:SF1">
    <property type="entry name" value="HYDROXYACYL-THIOESTER DEHYDRATASE TYPE 2, MITOCHONDRIAL"/>
    <property type="match status" value="1"/>
</dbReference>
<organism evidence="1 2">
    <name type="scientific">Acidithrix ferrooxidans</name>
    <dbReference type="NCBI Taxonomy" id="1280514"/>
    <lineage>
        <taxon>Bacteria</taxon>
        <taxon>Bacillati</taxon>
        <taxon>Actinomycetota</taxon>
        <taxon>Acidimicrobiia</taxon>
        <taxon>Acidimicrobiales</taxon>
        <taxon>Acidimicrobiaceae</taxon>
        <taxon>Acidithrix</taxon>
    </lineage>
</organism>
<accession>A0A0D8HGQ3</accession>